<accession>A0A830FKW6</accession>
<name>A0A830FKW6_9EURY</name>
<dbReference type="InterPro" id="IPR006311">
    <property type="entry name" value="TAT_signal"/>
</dbReference>
<evidence type="ECO:0000313" key="4">
    <source>
        <dbReference type="Proteomes" id="UP000607197"/>
    </source>
</evidence>
<dbReference type="PANTHER" id="PTHR30483:SF37">
    <property type="entry name" value="ABC TRANSPORTER SUBSTRATE-BINDING PROTEIN"/>
    <property type="match status" value="1"/>
</dbReference>
<dbReference type="PROSITE" id="PS51318">
    <property type="entry name" value="TAT"/>
    <property type="match status" value="1"/>
</dbReference>
<reference evidence="3" key="1">
    <citation type="journal article" date="2014" name="Int. J. Syst. Evol. Microbiol.">
        <title>Complete genome sequence of Corynebacterium casei LMG S-19264T (=DSM 44701T), isolated from a smear-ripened cheese.</title>
        <authorList>
            <consortium name="US DOE Joint Genome Institute (JGI-PGF)"/>
            <person name="Walter F."/>
            <person name="Albersmeier A."/>
            <person name="Kalinowski J."/>
            <person name="Ruckert C."/>
        </authorList>
    </citation>
    <scope>NUCLEOTIDE SEQUENCE</scope>
    <source>
        <strain evidence="3">JCM 19596</strain>
    </source>
</reference>
<dbReference type="OrthoDB" id="162762at2157"/>
<reference evidence="3" key="2">
    <citation type="submission" date="2020-09" db="EMBL/GenBank/DDBJ databases">
        <authorList>
            <person name="Sun Q."/>
            <person name="Ohkuma M."/>
        </authorList>
    </citation>
    <scope>NUCLEOTIDE SEQUENCE</scope>
    <source>
        <strain evidence="3">JCM 19596</strain>
    </source>
</reference>
<feature type="domain" description="Leucine-binding protein" evidence="2">
    <location>
        <begin position="37"/>
        <end position="390"/>
    </location>
</feature>
<dbReference type="InterPro" id="IPR051010">
    <property type="entry name" value="BCAA_transport"/>
</dbReference>
<proteinExistence type="predicted"/>
<dbReference type="SUPFAM" id="SSF53822">
    <property type="entry name" value="Periplasmic binding protein-like I"/>
    <property type="match status" value="1"/>
</dbReference>
<dbReference type="Proteomes" id="UP000607197">
    <property type="component" value="Unassembled WGS sequence"/>
</dbReference>
<gene>
    <name evidence="3" type="ORF">GCM10009039_24850</name>
</gene>
<dbReference type="Gene3D" id="3.40.50.2300">
    <property type="match status" value="2"/>
</dbReference>
<comment type="caution">
    <text evidence="3">The sequence shown here is derived from an EMBL/GenBank/DDBJ whole genome shotgun (WGS) entry which is preliminary data.</text>
</comment>
<dbReference type="EMBL" id="BMPG01000003">
    <property type="protein sequence ID" value="GGL65994.1"/>
    <property type="molecule type" value="Genomic_DNA"/>
</dbReference>
<dbReference type="PROSITE" id="PS51257">
    <property type="entry name" value="PROKAR_LIPOPROTEIN"/>
    <property type="match status" value="1"/>
</dbReference>
<dbReference type="InterPro" id="IPR028082">
    <property type="entry name" value="Peripla_BP_I"/>
</dbReference>
<protein>
    <submittedName>
        <fullName evidence="3">Amino acid ABC transporter substrate-binding protein</fullName>
    </submittedName>
</protein>
<dbReference type="RefSeq" id="WP_188979382.1">
    <property type="nucleotide sequence ID" value="NZ_BMPG01000003.1"/>
</dbReference>
<organism evidence="3 4">
    <name type="scientific">Halocalculus aciditolerans</name>
    <dbReference type="NCBI Taxonomy" id="1383812"/>
    <lineage>
        <taxon>Archaea</taxon>
        <taxon>Methanobacteriati</taxon>
        <taxon>Methanobacteriota</taxon>
        <taxon>Stenosarchaea group</taxon>
        <taxon>Halobacteria</taxon>
        <taxon>Halobacteriales</taxon>
        <taxon>Halobacteriaceae</taxon>
        <taxon>Halocalculus</taxon>
    </lineage>
</organism>
<keyword evidence="1" id="KW-0732">Signal</keyword>
<evidence type="ECO:0000259" key="2">
    <source>
        <dbReference type="Pfam" id="PF13458"/>
    </source>
</evidence>
<dbReference type="AlphaFoldDB" id="A0A830FKW6"/>
<dbReference type="PANTHER" id="PTHR30483">
    <property type="entry name" value="LEUCINE-SPECIFIC-BINDING PROTEIN"/>
    <property type="match status" value="1"/>
</dbReference>
<keyword evidence="4" id="KW-1185">Reference proteome</keyword>
<dbReference type="InterPro" id="IPR028081">
    <property type="entry name" value="Leu-bd"/>
</dbReference>
<evidence type="ECO:0000256" key="1">
    <source>
        <dbReference type="ARBA" id="ARBA00022729"/>
    </source>
</evidence>
<evidence type="ECO:0000313" key="3">
    <source>
        <dbReference type="EMBL" id="GGL65994.1"/>
    </source>
</evidence>
<sequence>MDSTRRSLLKRSGIAAAAISTTGLAGCSSFGGGGGGTIKLGAINPLSGSAAFYGELATKAQTAWKEQVNENGGIEVDGSTRQVELVEYDDESKNSAARSAAKRLATVDDVSMILSSWRSTGAIAVAPIANQNEVPTFTHGFTPQVNDPGTYMMRLTVSTVMDAYPALQQVEKSDEIQNIGVIAETGDWGDDTLALMDWWFNESGHEGDYKNLGRFSFSQQDFSSYLTKAKQAYNNGEIDALYVQTWASAMQRFLAQQHREGLHEMMPILTGLGGADFNSVDDVGEAMENVYALGVYTRLSYADNDAIAETISDEALTQFDQYKQLDAPMHPVAFNVYADAQISQRGIEEAGSTEGAEIRNALVGTEFTTLIGDATINDRGQPAIPGALIKFGTDGDTPVVDEVPWSGQLPPITSIPPETDL</sequence>
<dbReference type="Pfam" id="PF13458">
    <property type="entry name" value="Peripla_BP_6"/>
    <property type="match status" value="1"/>
</dbReference>